<dbReference type="RefSeq" id="WP_046859658.1">
    <property type="nucleotide sequence ID" value="NZ_CP011412.1"/>
</dbReference>
<dbReference type="Proteomes" id="UP000034410">
    <property type="component" value="Chromosome"/>
</dbReference>
<keyword evidence="1" id="KW-0812">Transmembrane</keyword>
<keyword evidence="4" id="KW-1185">Reference proteome</keyword>
<evidence type="ECO:0000313" key="4">
    <source>
        <dbReference type="Proteomes" id="UP000034410"/>
    </source>
</evidence>
<evidence type="ECO:0000313" key="3">
    <source>
        <dbReference type="EMBL" id="AKH20728.1"/>
    </source>
</evidence>
<feature type="transmembrane region" description="Helical" evidence="1">
    <location>
        <begin position="20"/>
        <end position="39"/>
    </location>
</feature>
<dbReference type="KEGG" id="seds:AAY24_10590"/>
<dbReference type="EMBL" id="CP011412">
    <property type="protein sequence ID" value="AKH20728.1"/>
    <property type="molecule type" value="Genomic_DNA"/>
</dbReference>
<dbReference type="InterPro" id="IPR028087">
    <property type="entry name" value="Tad_N"/>
</dbReference>
<proteinExistence type="predicted"/>
<sequence>MTRVYRGHRFSPPLRQRGQAILLILLVTVACVLLGLSLVNNGILTSEKMQLQNAADAAAYSVSTIEARDLNFTAYTNRAMVANEVALGQMVGMASWAKMTRSTPGFLDLYFSPVYPVPVIGQIIKGIISALKSVTTVIEKGVNVFTKGVSKPLNYINQAYSVAQRGMHMGSLVFSLSTLSEMISGNAEDAELSLFGVLALLRHYQTHFSDFNFEGDPFITSYRSHKGWDLIPQLGDKPTTAAQKSGMERLAAMVNAARDPFSRNRYCSTGFICNDAQTGGWSIPMFPPINIDPPDIKVLGECVFCFRLAISVTMDRNGGSDVRYITKSKEQRYSWTAVDTVGMNVEINLLFKVVGLGIDMNERAGVPMGTGGAQIAQSTGNNASKVNYKMMSLLGVDKDGYGSSPKISPGNWWWNPPVSVSGLDGPYSAVNSNILDGANKGLPRYNDSKTGPDPIKIDPKLKLGFESPYLLIGLTKKADKIPQSSAKGRFALESAAADEKLAVLGKSEVYFSRPNSLSYFARDDGATELGNAFNPYWAARLVDTSYIDRTAALSIQQGQVWLPVQVTANLNHLSNILNFVKGFF</sequence>
<protein>
    <recommendedName>
        <fullName evidence="2">Putative Flp pilus-assembly TadG-like N-terminal domain-containing protein</fullName>
    </recommendedName>
</protein>
<dbReference type="OrthoDB" id="5493674at2"/>
<keyword evidence="1" id="KW-0472">Membrane</keyword>
<accession>A0A0F7K195</accession>
<name>A0A0F7K195_9GAMM</name>
<feature type="domain" description="Putative Flp pilus-assembly TadG-like N-terminal" evidence="2">
    <location>
        <begin position="18"/>
        <end position="61"/>
    </location>
</feature>
<evidence type="ECO:0000256" key="1">
    <source>
        <dbReference type="SAM" id="Phobius"/>
    </source>
</evidence>
<keyword evidence="1" id="KW-1133">Transmembrane helix</keyword>
<gene>
    <name evidence="3" type="ORF">AAY24_10590</name>
</gene>
<dbReference type="PROSITE" id="PS51257">
    <property type="entry name" value="PROKAR_LIPOPROTEIN"/>
    <property type="match status" value="1"/>
</dbReference>
<reference evidence="3 4" key="1">
    <citation type="journal article" date="2015" name="Genome Announc.">
        <title>Complete Genome Sequence of Sedimenticola thiotaurini Strain SIP-G1, a Polyphosphate- and Polyhydroxyalkanoate-Accumulating Sulfur-Oxidizing Gammaproteobacterium Isolated from Salt Marsh Sediments.</title>
        <authorList>
            <person name="Flood B.E."/>
            <person name="Jones D.S."/>
            <person name="Bailey J.V."/>
        </authorList>
    </citation>
    <scope>NUCLEOTIDE SEQUENCE [LARGE SCALE GENOMIC DNA]</scope>
    <source>
        <strain evidence="3 4">SIP-G1</strain>
    </source>
</reference>
<dbReference type="AlphaFoldDB" id="A0A0F7K195"/>
<evidence type="ECO:0000259" key="2">
    <source>
        <dbReference type="Pfam" id="PF13400"/>
    </source>
</evidence>
<organism evidence="3 4">
    <name type="scientific">Sedimenticola thiotaurini</name>
    <dbReference type="NCBI Taxonomy" id="1543721"/>
    <lineage>
        <taxon>Bacteria</taxon>
        <taxon>Pseudomonadati</taxon>
        <taxon>Pseudomonadota</taxon>
        <taxon>Gammaproteobacteria</taxon>
        <taxon>Chromatiales</taxon>
        <taxon>Sedimenticolaceae</taxon>
        <taxon>Sedimenticola</taxon>
    </lineage>
</organism>
<dbReference type="Pfam" id="PF13400">
    <property type="entry name" value="Tad"/>
    <property type="match status" value="1"/>
</dbReference>